<name>A0A2N7S501_9MICC</name>
<dbReference type="Gene3D" id="3.40.50.2000">
    <property type="entry name" value="Glycogen Phosphorylase B"/>
    <property type="match status" value="2"/>
</dbReference>
<dbReference type="InterPro" id="IPR050194">
    <property type="entry name" value="Glycosyltransferase_grp1"/>
</dbReference>
<dbReference type="AlphaFoldDB" id="A0A2N7S501"/>
<proteinExistence type="predicted"/>
<dbReference type="GO" id="GO:0016757">
    <property type="term" value="F:glycosyltransferase activity"/>
    <property type="evidence" value="ECO:0007669"/>
    <property type="project" value="UniProtKB-KW"/>
</dbReference>
<protein>
    <recommendedName>
        <fullName evidence="1">D-inositol 3-phosphate glycosyltransferase</fullName>
    </recommendedName>
</protein>
<feature type="domain" description="Glycosyl transferase family 1" evidence="4">
    <location>
        <begin position="380"/>
        <end position="554"/>
    </location>
</feature>
<keyword evidence="3 6" id="KW-0808">Transferase</keyword>
<dbReference type="SUPFAM" id="SSF53756">
    <property type="entry name" value="UDP-Glycosyltransferase/glycogen phosphorylase"/>
    <property type="match status" value="1"/>
</dbReference>
<dbReference type="GO" id="GO:1901137">
    <property type="term" value="P:carbohydrate derivative biosynthetic process"/>
    <property type="evidence" value="ECO:0007669"/>
    <property type="project" value="UniProtKB-ARBA"/>
</dbReference>
<evidence type="ECO:0000313" key="7">
    <source>
        <dbReference type="Proteomes" id="UP000235739"/>
    </source>
</evidence>
<evidence type="ECO:0000259" key="5">
    <source>
        <dbReference type="Pfam" id="PF13579"/>
    </source>
</evidence>
<sequence>MDRQFIANVANTSRLVASNLYDDPSYFALQVARKFKTAPGMTALRSTLGAKQSPALLKALGAMISDDNDRLRDVSQAWVENERHGFGTVFLANMCTASGQWDLAEQLLLLADQSRRKVRAQARLAWSLGKMSQAIKILNDLGPSRQRRHYESEFAVYAGAEPTIKQSAASRNSVENPQSVLFLATNSLPHTGSGYAQRTHSVLSAVRELGWDVFAATRVQYPLNIGKLKAPVKDLVGTITYERLLPRSARHEMLGKVQQQADELLEKVLRERPAVLHTTTDFSNALAVQAVAKAVGIPWVYEVRGQLADTWLSTRPATAATSEKYRLFMQRESAVAQVADHVLTLGQEMKDNLVKAGVEANKITIVPNAVGEKFLEPPVDRNAARQELELDQEAFYVGTVSSLVPYEGLSVVVEAVALLASEFTNLRLLIVGDGTDRENLVKLAQKLGISDRCEFPGRVPRDQANLYHSALNVFVVPRIDSSVTRSVTPLKPVEAMASNVPVLASDLPALHELVKDGENGHLVTAGDVQAWATAIRERMLDTGGTERMGRSGREFVLDNRTWAKNAKTIVEVYDRVISQVQ</sequence>
<organism evidence="6 7">
    <name type="scientific">Glutamicibacter arilaitensis</name>
    <dbReference type="NCBI Taxonomy" id="256701"/>
    <lineage>
        <taxon>Bacteria</taxon>
        <taxon>Bacillati</taxon>
        <taxon>Actinomycetota</taxon>
        <taxon>Actinomycetes</taxon>
        <taxon>Micrococcales</taxon>
        <taxon>Micrococcaceae</taxon>
        <taxon>Glutamicibacter</taxon>
    </lineage>
</organism>
<evidence type="ECO:0000256" key="3">
    <source>
        <dbReference type="ARBA" id="ARBA00022679"/>
    </source>
</evidence>
<evidence type="ECO:0000313" key="6">
    <source>
        <dbReference type="EMBL" id="PMQ21167.1"/>
    </source>
</evidence>
<comment type="caution">
    <text evidence="6">The sequence shown here is derived from an EMBL/GenBank/DDBJ whole genome shotgun (WGS) entry which is preliminary data.</text>
</comment>
<dbReference type="InterPro" id="IPR001296">
    <property type="entry name" value="Glyco_trans_1"/>
</dbReference>
<evidence type="ECO:0000256" key="1">
    <source>
        <dbReference type="ARBA" id="ARBA00021292"/>
    </source>
</evidence>
<dbReference type="Pfam" id="PF00534">
    <property type="entry name" value="Glycos_transf_1"/>
    <property type="match status" value="1"/>
</dbReference>
<dbReference type="CDD" id="cd03801">
    <property type="entry name" value="GT4_PimA-like"/>
    <property type="match status" value="1"/>
</dbReference>
<feature type="domain" description="Glycosyltransferase subfamily 4-like N-terminal" evidence="5">
    <location>
        <begin position="193"/>
        <end position="368"/>
    </location>
</feature>
<gene>
    <name evidence="6" type="ORF">CIK84_06245</name>
</gene>
<evidence type="ECO:0000259" key="4">
    <source>
        <dbReference type="Pfam" id="PF00534"/>
    </source>
</evidence>
<dbReference type="PANTHER" id="PTHR45947:SF3">
    <property type="entry name" value="SULFOQUINOVOSYL TRANSFERASE SQD2"/>
    <property type="match status" value="1"/>
</dbReference>
<dbReference type="EMBL" id="PNQX01000001">
    <property type="protein sequence ID" value="PMQ21167.1"/>
    <property type="molecule type" value="Genomic_DNA"/>
</dbReference>
<dbReference type="RefSeq" id="WP_102597805.1">
    <property type="nucleotide sequence ID" value="NZ_PNQX01000001.1"/>
</dbReference>
<dbReference type="Proteomes" id="UP000235739">
    <property type="component" value="Unassembled WGS sequence"/>
</dbReference>
<dbReference type="Pfam" id="PF13579">
    <property type="entry name" value="Glyco_trans_4_4"/>
    <property type="match status" value="1"/>
</dbReference>
<dbReference type="InterPro" id="IPR028098">
    <property type="entry name" value="Glyco_trans_4-like_N"/>
</dbReference>
<reference evidence="6 7" key="1">
    <citation type="journal article" date="2017" name="Elife">
        <title>Extensive horizontal gene transfer in cheese-associated bacteria.</title>
        <authorList>
            <person name="Bonham K.S."/>
            <person name="Wolfe B.E."/>
            <person name="Dutton R.J."/>
        </authorList>
    </citation>
    <scope>NUCLEOTIDE SEQUENCE [LARGE SCALE GENOMIC DNA]</scope>
    <source>
        <strain evidence="6 7">JB182</strain>
    </source>
</reference>
<keyword evidence="2" id="KW-0328">Glycosyltransferase</keyword>
<evidence type="ECO:0000256" key="2">
    <source>
        <dbReference type="ARBA" id="ARBA00022676"/>
    </source>
</evidence>
<accession>A0A2N7S501</accession>
<dbReference type="PANTHER" id="PTHR45947">
    <property type="entry name" value="SULFOQUINOVOSYL TRANSFERASE SQD2"/>
    <property type="match status" value="1"/>
</dbReference>